<evidence type="ECO:0000256" key="1">
    <source>
        <dbReference type="SAM" id="MobiDB-lite"/>
    </source>
</evidence>
<proteinExistence type="predicted"/>
<dbReference type="EMBL" id="JANPWB010000005">
    <property type="protein sequence ID" value="KAJ1188975.1"/>
    <property type="molecule type" value="Genomic_DNA"/>
</dbReference>
<comment type="caution">
    <text evidence="2">The sequence shown here is derived from an EMBL/GenBank/DDBJ whole genome shotgun (WGS) entry which is preliminary data.</text>
</comment>
<evidence type="ECO:0000313" key="2">
    <source>
        <dbReference type="EMBL" id="KAJ1188975.1"/>
    </source>
</evidence>
<organism evidence="2 3">
    <name type="scientific">Pleurodeles waltl</name>
    <name type="common">Iberian ribbed newt</name>
    <dbReference type="NCBI Taxonomy" id="8319"/>
    <lineage>
        <taxon>Eukaryota</taxon>
        <taxon>Metazoa</taxon>
        <taxon>Chordata</taxon>
        <taxon>Craniata</taxon>
        <taxon>Vertebrata</taxon>
        <taxon>Euteleostomi</taxon>
        <taxon>Amphibia</taxon>
        <taxon>Batrachia</taxon>
        <taxon>Caudata</taxon>
        <taxon>Salamandroidea</taxon>
        <taxon>Salamandridae</taxon>
        <taxon>Pleurodelinae</taxon>
        <taxon>Pleurodeles</taxon>
    </lineage>
</organism>
<sequence length="233" mass="24477">MKAEGFAPVVSSSSIHILVHKEVPPSPSVSRRRAPYTGAAENQGGGWDRPTAPRPNVQPRNKEEVSRGSPAGVSGACPVVLRPPSDFFRAPAHESSTGAGPYRVLPLSGMASAARVPSGEGLSSRGSRPRKHRADPPRPLSTSRRPLQLRVAQDWPDTSIGGAPGVDVLLQSSARQSLQAGNKRQCGELQPRPPQVRPVPSKEYESPSASSQGIPGGYVDAGTGLMKAFYPGG</sequence>
<protein>
    <submittedName>
        <fullName evidence="2">Uncharacterized protein</fullName>
    </submittedName>
</protein>
<gene>
    <name evidence="2" type="ORF">NDU88_005730</name>
</gene>
<feature type="compositionally biased region" description="Polar residues" evidence="1">
    <location>
        <begin position="170"/>
        <end position="182"/>
    </location>
</feature>
<evidence type="ECO:0000313" key="3">
    <source>
        <dbReference type="Proteomes" id="UP001066276"/>
    </source>
</evidence>
<dbReference type="AlphaFoldDB" id="A0AAV7UIU9"/>
<dbReference type="Proteomes" id="UP001066276">
    <property type="component" value="Chromosome 3_1"/>
</dbReference>
<name>A0AAV7UIU9_PLEWA</name>
<feature type="region of interest" description="Disordered" evidence="1">
    <location>
        <begin position="17"/>
        <end position="216"/>
    </location>
</feature>
<feature type="compositionally biased region" description="Low complexity" evidence="1">
    <location>
        <begin position="140"/>
        <end position="150"/>
    </location>
</feature>
<accession>A0AAV7UIU9</accession>
<keyword evidence="3" id="KW-1185">Reference proteome</keyword>
<reference evidence="2" key="1">
    <citation type="journal article" date="2022" name="bioRxiv">
        <title>Sequencing and chromosome-scale assembly of the giantPleurodeles waltlgenome.</title>
        <authorList>
            <person name="Brown T."/>
            <person name="Elewa A."/>
            <person name="Iarovenko S."/>
            <person name="Subramanian E."/>
            <person name="Araus A.J."/>
            <person name="Petzold A."/>
            <person name="Susuki M."/>
            <person name="Suzuki K.-i.T."/>
            <person name="Hayashi T."/>
            <person name="Toyoda A."/>
            <person name="Oliveira C."/>
            <person name="Osipova E."/>
            <person name="Leigh N.D."/>
            <person name="Simon A."/>
            <person name="Yun M.H."/>
        </authorList>
    </citation>
    <scope>NUCLEOTIDE SEQUENCE</scope>
    <source>
        <strain evidence="2">20211129_DDA</strain>
        <tissue evidence="2">Liver</tissue>
    </source>
</reference>